<dbReference type="InterPro" id="IPR023606">
    <property type="entry name" value="CoA-Trfase_III_dom_1_sf"/>
</dbReference>
<dbReference type="PANTHER" id="PTHR48228:SF5">
    <property type="entry name" value="ALPHA-METHYLACYL-COA RACEMASE"/>
    <property type="match status" value="1"/>
</dbReference>
<reference evidence="1" key="2">
    <citation type="submission" date="2020-09" db="EMBL/GenBank/DDBJ databases">
        <authorList>
            <person name="Sun Q."/>
            <person name="Zhou Y."/>
        </authorList>
    </citation>
    <scope>NUCLEOTIDE SEQUENCE</scope>
    <source>
        <strain evidence="1">CGMCC 1.12360</strain>
    </source>
</reference>
<name>A0A8J2ZPU1_9BACI</name>
<dbReference type="Pfam" id="PF02515">
    <property type="entry name" value="CoA_transf_3"/>
    <property type="match status" value="1"/>
</dbReference>
<evidence type="ECO:0000313" key="1">
    <source>
        <dbReference type="EMBL" id="GGH69937.1"/>
    </source>
</evidence>
<accession>A0A8J2ZPU1</accession>
<evidence type="ECO:0000313" key="2">
    <source>
        <dbReference type="Proteomes" id="UP000602050"/>
    </source>
</evidence>
<dbReference type="Proteomes" id="UP000602050">
    <property type="component" value="Unassembled WGS sequence"/>
</dbReference>
<dbReference type="Gene3D" id="3.40.50.10540">
    <property type="entry name" value="Crotonobetainyl-coa:carnitine coa-transferase, domain 1"/>
    <property type="match status" value="1"/>
</dbReference>
<dbReference type="PANTHER" id="PTHR48228">
    <property type="entry name" value="SUCCINYL-COA--D-CITRAMALATE COA-TRANSFERASE"/>
    <property type="match status" value="1"/>
</dbReference>
<dbReference type="InterPro" id="IPR003673">
    <property type="entry name" value="CoA-Trfase_fam_III"/>
</dbReference>
<keyword evidence="2" id="KW-1185">Reference proteome</keyword>
<dbReference type="InterPro" id="IPR050509">
    <property type="entry name" value="CoA-transferase_III"/>
</dbReference>
<dbReference type="InterPro" id="IPR044855">
    <property type="entry name" value="CoA-Trfase_III_dom3_sf"/>
</dbReference>
<keyword evidence="1" id="KW-0808">Transferase</keyword>
<gene>
    <name evidence="1" type="ORF">GCM10010978_04370</name>
</gene>
<dbReference type="GO" id="GO:0016740">
    <property type="term" value="F:transferase activity"/>
    <property type="evidence" value="ECO:0007669"/>
    <property type="project" value="UniProtKB-KW"/>
</dbReference>
<protein>
    <submittedName>
        <fullName evidence="1">CoA transferase</fullName>
    </submittedName>
</protein>
<dbReference type="EMBL" id="BMEV01000005">
    <property type="protein sequence ID" value="GGH69937.1"/>
    <property type="molecule type" value="Genomic_DNA"/>
</dbReference>
<reference evidence="1" key="1">
    <citation type="journal article" date="2014" name="Int. J. Syst. Evol. Microbiol.">
        <title>Complete genome sequence of Corynebacterium casei LMG S-19264T (=DSM 44701T), isolated from a smear-ripened cheese.</title>
        <authorList>
            <consortium name="US DOE Joint Genome Institute (JGI-PGF)"/>
            <person name="Walter F."/>
            <person name="Albersmeier A."/>
            <person name="Kalinowski J."/>
            <person name="Ruckert C."/>
        </authorList>
    </citation>
    <scope>NUCLEOTIDE SEQUENCE</scope>
    <source>
        <strain evidence="1">CGMCC 1.12360</strain>
    </source>
</reference>
<dbReference type="SUPFAM" id="SSF89796">
    <property type="entry name" value="CoA-transferase family III (CaiB/BaiF)"/>
    <property type="match status" value="1"/>
</dbReference>
<dbReference type="Gene3D" id="3.30.1540.10">
    <property type="entry name" value="formyl-coa transferase, domain 3"/>
    <property type="match status" value="1"/>
</dbReference>
<proteinExistence type="predicted"/>
<sequence length="367" mass="40639">MPLTSVRVLDLTRLLPGPYCTMILADFGAEVIKVEEPGTGDYARAFEPKVDGSSSMFHSLNRNKKSICLDLKTDEGRNAFLELAKQADVVIESFRPGVMKRLGLDYEKLKNVNEKIIYCAITGYGQTGPYRDRAGHDINYIGYSGLLDLMGERGGKPVVPAAQIADLGGGAWPAAVGILLALFEREKSGKGQFIDISMMDGVISWLQTALPGFLSHRLQPRRGEQMLSGGLACYEVYETKDGRWLAVGALEPKFWAQFCRKIGKESLIDKLYAPAEKQDEMKQEIQKTIQQKTLEEWMDIFAGTDACVSPVLTLEEMVENPHVKERGMIQELEAGKYVANPIKLSETPAAIRTPAPQLGEHTEEILP</sequence>
<comment type="caution">
    <text evidence="1">The sequence shown here is derived from an EMBL/GenBank/DDBJ whole genome shotgun (WGS) entry which is preliminary data.</text>
</comment>
<organism evidence="1 2">
    <name type="scientific">Compostibacillus humi</name>
    <dbReference type="NCBI Taxonomy" id="1245525"/>
    <lineage>
        <taxon>Bacteria</taxon>
        <taxon>Bacillati</taxon>
        <taxon>Bacillota</taxon>
        <taxon>Bacilli</taxon>
        <taxon>Bacillales</taxon>
        <taxon>Bacillaceae</taxon>
        <taxon>Compostibacillus</taxon>
    </lineage>
</organism>
<dbReference type="AlphaFoldDB" id="A0A8J2ZPU1"/>
<dbReference type="RefSeq" id="WP_188390735.1">
    <property type="nucleotide sequence ID" value="NZ_BMEV01000005.1"/>
</dbReference>